<comment type="caution">
    <text evidence="1">The sequence shown here is derived from an EMBL/GenBank/DDBJ whole genome shotgun (WGS) entry which is preliminary data.</text>
</comment>
<dbReference type="Proteomes" id="UP000499080">
    <property type="component" value="Unassembled WGS sequence"/>
</dbReference>
<name>A0A4Y2H9U9_ARAVE</name>
<evidence type="ECO:0000313" key="2">
    <source>
        <dbReference type="Proteomes" id="UP000499080"/>
    </source>
</evidence>
<dbReference type="OrthoDB" id="411871at2759"/>
<keyword evidence="2" id="KW-1185">Reference proteome</keyword>
<dbReference type="AlphaFoldDB" id="A0A4Y2H9U9"/>
<protein>
    <submittedName>
        <fullName evidence="1">Uncharacterized protein</fullName>
    </submittedName>
</protein>
<gene>
    <name evidence="1" type="ORF">AVEN_239152_1</name>
</gene>
<proteinExistence type="predicted"/>
<dbReference type="EMBL" id="BGPR01001789">
    <property type="protein sequence ID" value="GBM61885.1"/>
    <property type="molecule type" value="Genomic_DNA"/>
</dbReference>
<evidence type="ECO:0000313" key="1">
    <source>
        <dbReference type="EMBL" id="GBM61885.1"/>
    </source>
</evidence>
<sequence>MKRKLNTIQRKSLLVLTKAYHTTATSSLQVLSGIPSIHPIAIEETKYIKLAGFRKPITVQDQLVNPTEYQEMIRSHLIHPAYFHLENQISLNPAAEYPTLNSTFTDGSKNNEGISSAFCCFNVKNEITSE</sequence>
<organism evidence="1 2">
    <name type="scientific">Araneus ventricosus</name>
    <name type="common">Orbweaver spider</name>
    <name type="synonym">Epeira ventricosa</name>
    <dbReference type="NCBI Taxonomy" id="182803"/>
    <lineage>
        <taxon>Eukaryota</taxon>
        <taxon>Metazoa</taxon>
        <taxon>Ecdysozoa</taxon>
        <taxon>Arthropoda</taxon>
        <taxon>Chelicerata</taxon>
        <taxon>Arachnida</taxon>
        <taxon>Araneae</taxon>
        <taxon>Araneomorphae</taxon>
        <taxon>Entelegynae</taxon>
        <taxon>Araneoidea</taxon>
        <taxon>Araneidae</taxon>
        <taxon>Araneus</taxon>
    </lineage>
</organism>
<accession>A0A4Y2H9U9</accession>
<reference evidence="1 2" key="1">
    <citation type="journal article" date="2019" name="Sci. Rep.">
        <title>Orb-weaving spider Araneus ventricosus genome elucidates the spidroin gene catalogue.</title>
        <authorList>
            <person name="Kono N."/>
            <person name="Nakamura H."/>
            <person name="Ohtoshi R."/>
            <person name="Moran D.A.P."/>
            <person name="Shinohara A."/>
            <person name="Yoshida Y."/>
            <person name="Fujiwara M."/>
            <person name="Mori M."/>
            <person name="Tomita M."/>
            <person name="Arakawa K."/>
        </authorList>
    </citation>
    <scope>NUCLEOTIDE SEQUENCE [LARGE SCALE GENOMIC DNA]</scope>
</reference>